<evidence type="ECO:0000256" key="2">
    <source>
        <dbReference type="ARBA" id="ARBA00004123"/>
    </source>
</evidence>
<evidence type="ECO:0000259" key="11">
    <source>
        <dbReference type="PROSITE" id="PS50144"/>
    </source>
</evidence>
<feature type="domain" description="USP" evidence="12">
    <location>
        <begin position="188"/>
        <end position="520"/>
    </location>
</feature>
<dbReference type="Pfam" id="PF22486">
    <property type="entry name" value="MATH_2"/>
    <property type="match status" value="1"/>
</dbReference>
<keyword evidence="7 13" id="KW-0378">Hydrolase</keyword>
<evidence type="ECO:0000256" key="7">
    <source>
        <dbReference type="ARBA" id="ARBA00022801"/>
    </source>
</evidence>
<dbReference type="GO" id="GO:0031647">
    <property type="term" value="P:regulation of protein stability"/>
    <property type="evidence" value="ECO:0007669"/>
    <property type="project" value="TreeGrafter"/>
</dbReference>
<dbReference type="Proteomes" id="UP000187283">
    <property type="component" value="Unassembled WGS sequence"/>
</dbReference>
<dbReference type="AlphaFoldDB" id="A0A1R1Y774"/>
<accession>A0A1R1Y774</accession>
<feature type="domain" description="MATH" evidence="11">
    <location>
        <begin position="34"/>
        <end position="162"/>
    </location>
</feature>
<evidence type="ECO:0000256" key="6">
    <source>
        <dbReference type="ARBA" id="ARBA00022786"/>
    </source>
</evidence>
<gene>
    <name evidence="13" type="ORF">AYI70_g2701</name>
</gene>
<evidence type="ECO:0000256" key="3">
    <source>
        <dbReference type="ARBA" id="ARBA00009085"/>
    </source>
</evidence>
<dbReference type="InterPro" id="IPR050164">
    <property type="entry name" value="Peptidase_C19"/>
</dbReference>
<dbReference type="FunFam" id="3.90.70.10:FF:000005">
    <property type="entry name" value="Ubiquitin carboxyl-terminal hydrolase 7"/>
    <property type="match status" value="1"/>
</dbReference>
<dbReference type="OrthoDB" id="289038at2759"/>
<proteinExistence type="inferred from homology"/>
<evidence type="ECO:0000259" key="12">
    <source>
        <dbReference type="PROSITE" id="PS50235"/>
    </source>
</evidence>
<comment type="subcellular location">
    <subcellularLocation>
        <location evidence="2">Nucleus</location>
    </subcellularLocation>
</comment>
<dbReference type="InterPro" id="IPR002083">
    <property type="entry name" value="MATH/TRAF_dom"/>
</dbReference>
<dbReference type="InterPro" id="IPR008974">
    <property type="entry name" value="TRAF-like"/>
</dbReference>
<evidence type="ECO:0000256" key="1">
    <source>
        <dbReference type="ARBA" id="ARBA00000707"/>
    </source>
</evidence>
<dbReference type="GO" id="GO:0005829">
    <property type="term" value="C:cytosol"/>
    <property type="evidence" value="ECO:0007669"/>
    <property type="project" value="TreeGrafter"/>
</dbReference>
<dbReference type="InterPro" id="IPR029346">
    <property type="entry name" value="USP_C"/>
</dbReference>
<evidence type="ECO:0000256" key="4">
    <source>
        <dbReference type="ARBA" id="ARBA00012759"/>
    </source>
</evidence>
<dbReference type="SUPFAM" id="SSF49599">
    <property type="entry name" value="TRAF domain-like"/>
    <property type="match status" value="1"/>
</dbReference>
<evidence type="ECO:0000256" key="10">
    <source>
        <dbReference type="SAM" id="MobiDB-lite"/>
    </source>
</evidence>
<dbReference type="Pfam" id="PF14533">
    <property type="entry name" value="USP7_C2"/>
    <property type="match status" value="2"/>
</dbReference>
<evidence type="ECO:0000256" key="8">
    <source>
        <dbReference type="ARBA" id="ARBA00022807"/>
    </source>
</evidence>
<dbReference type="GO" id="GO:0005634">
    <property type="term" value="C:nucleus"/>
    <property type="evidence" value="ECO:0007669"/>
    <property type="project" value="UniProtKB-SubCell"/>
</dbReference>
<dbReference type="PROSITE" id="PS00972">
    <property type="entry name" value="USP_1"/>
    <property type="match status" value="1"/>
</dbReference>
<dbReference type="Gene3D" id="2.60.210.10">
    <property type="entry name" value="Apoptosis, Tumor Necrosis Factor Receptor Associated Protein 2, Chain A"/>
    <property type="match status" value="1"/>
</dbReference>
<dbReference type="PROSITE" id="PS50235">
    <property type="entry name" value="USP_3"/>
    <property type="match status" value="1"/>
</dbReference>
<dbReference type="PROSITE" id="PS50144">
    <property type="entry name" value="MATH"/>
    <property type="match status" value="1"/>
</dbReference>
<keyword evidence="8" id="KW-0788">Thiol protease</keyword>
<dbReference type="InterPro" id="IPR038765">
    <property type="entry name" value="Papain-like_cys_pep_sf"/>
</dbReference>
<dbReference type="PANTHER" id="PTHR24006">
    <property type="entry name" value="UBIQUITIN CARBOXYL-TERMINAL HYDROLASE"/>
    <property type="match status" value="1"/>
</dbReference>
<sequence length="1267" mass="144762">MDNKDISIIEHSVLQEKEFIDSQFPDPNYEVDSVGFIHWEITNWSQLETKVRSNTFKVGNHNWNILLYPQGNQAAERVSIYLEYSDASTSEEDWHVCSQFLLCVSNYDNPSVFISSNAFHRFNSDETDWGFTSFIDQRRLVSPNSSGIPLLQNDKIRISAFVKVAVDPTGVLWHNFLNWNSKKETGHVGFKNQGATCYMNSLLQSLYFTNQFRRAVFQIPTIDDDPKKSIPLALQRVFYNLQTSSSSVGTTELTSSFGWDSAQAFMQHDVQEFNRVLQDNLETKMKGTEADGAIARLFEGKMKSYIKCVNVEFESSRVENYYDISLNVKGCKTLRDSFVDYCQVETLDGDNKYMAEGYGLQDARKGVIFESFPPVLQLHLKRFEYDFTYDNMVKINDRHEYPSEIDLSEFLSKESIKEEPWEYVLHGVLVHSGDLNSGHYFAHIKTDANGKWFKFDDDHVIPVSDSEVYEENYGGEYPQHRKSSNDPRDQARNPNYAPPVPARNPRVRFTNAYMLVYLRKSRLGDILAPITPEMIPHHLIERNEQAKEDEERKRREKNEIHLYTNLLLVTDSFFKSNKEFDLVSFEENLDVNSPLVHKVRKNLLFSDFATQVAKTLDVEIENLRFWNFMRRYNGTIRLDSPMFNIPSNYTMDQIQPNRIGNIQLPILYCEVVENPNSVDLSSYLCYSEKNNMLIHIKYYDPFTKSITGLGKLYLNESVYIEEIVPYLLKMNNMSPSTHITLFEEVYPGSIMELNRENDIKTSQLQTGDIICFQKTLTQDQIESFSKDESSLPDAPSYYEHVQNSVNVTFIQIPDSHFRTNSVDSDDSQAALNFVPNSNINLRLSLKNSYNYVITQLASAINLSNPLKIRLVQNLESVNVLSSNTFGPSSTLADIIPSNIQNNQNVPHIIPTSCSVSVYYQILDVSLEQLEKLRKINVTYIGKSLRDTHSIEIFIEKTSVTQDLIEAIYPKVSQILESELDSKNNILSHQKSVSISSTNSISSSPPKDSATSEITYLDSSSIKPFGLRVYEVSSHHITRFYTGREFLSSIPDVGVTIVAERTPSITDIPASESELSNDPSLVNRLDQSSVDNTGKLSQGSDQGEKVIQVFHFNRNILRSHSIPFSLRLFPNEPFYPDTWLRIKSKLGVGEKEFSKVRPAFVPHSDLPTPIYHYIDAEISNEESLSNLGLNKSLKSSGTGNEFTMDASLSPDANKMEFEQNSQSISSEPGKPIILYNIMNDSKDLLALDHIDRNSRSRIHNEAQIKILS</sequence>
<dbReference type="InterPro" id="IPR018200">
    <property type="entry name" value="USP_CS"/>
</dbReference>
<dbReference type="InterPro" id="IPR001394">
    <property type="entry name" value="Peptidase_C19_UCH"/>
</dbReference>
<evidence type="ECO:0000256" key="5">
    <source>
        <dbReference type="ARBA" id="ARBA00022670"/>
    </source>
</evidence>
<dbReference type="SMART" id="SM00061">
    <property type="entry name" value="MATH"/>
    <property type="match status" value="1"/>
</dbReference>
<keyword evidence="9" id="KW-0539">Nucleus</keyword>
<dbReference type="GO" id="GO:0004843">
    <property type="term" value="F:cysteine-type deubiquitinase activity"/>
    <property type="evidence" value="ECO:0007669"/>
    <property type="project" value="UniProtKB-EC"/>
</dbReference>
<name>A0A1R1Y774_9FUNG</name>
<dbReference type="Gene3D" id="3.90.70.10">
    <property type="entry name" value="Cysteine proteinases"/>
    <property type="match status" value="1"/>
</dbReference>
<dbReference type="GO" id="GO:0016579">
    <property type="term" value="P:protein deubiquitination"/>
    <property type="evidence" value="ECO:0007669"/>
    <property type="project" value="InterPro"/>
</dbReference>
<dbReference type="PROSITE" id="PS00973">
    <property type="entry name" value="USP_2"/>
    <property type="match status" value="1"/>
</dbReference>
<dbReference type="EC" id="3.4.19.12" evidence="4"/>
<organism evidence="13 14">
    <name type="scientific">Smittium culicis</name>
    <dbReference type="NCBI Taxonomy" id="133412"/>
    <lineage>
        <taxon>Eukaryota</taxon>
        <taxon>Fungi</taxon>
        <taxon>Fungi incertae sedis</taxon>
        <taxon>Zoopagomycota</taxon>
        <taxon>Kickxellomycotina</taxon>
        <taxon>Harpellomycetes</taxon>
        <taxon>Harpellales</taxon>
        <taxon>Legeriomycetaceae</taxon>
        <taxon>Smittium</taxon>
    </lineage>
</organism>
<keyword evidence="14" id="KW-1185">Reference proteome</keyword>
<evidence type="ECO:0000313" key="14">
    <source>
        <dbReference type="Proteomes" id="UP000187283"/>
    </source>
</evidence>
<dbReference type="Pfam" id="PF00443">
    <property type="entry name" value="UCH"/>
    <property type="match status" value="1"/>
</dbReference>
<evidence type="ECO:0000256" key="9">
    <source>
        <dbReference type="ARBA" id="ARBA00023242"/>
    </source>
</evidence>
<dbReference type="Gene3D" id="3.10.20.90">
    <property type="entry name" value="Phosphatidylinositol 3-kinase Catalytic Subunit, Chain A, domain 1"/>
    <property type="match status" value="2"/>
</dbReference>
<protein>
    <recommendedName>
        <fullName evidence="4">ubiquitinyl hydrolase 1</fullName>
        <ecNumber evidence="4">3.4.19.12</ecNumber>
    </recommendedName>
</protein>
<keyword evidence="5" id="KW-0645">Protease</keyword>
<dbReference type="InterPro" id="IPR024729">
    <property type="entry name" value="USP7_ICP0-binding_dom"/>
</dbReference>
<reference evidence="13 14" key="1">
    <citation type="submission" date="2017-01" db="EMBL/GenBank/DDBJ databases">
        <authorList>
            <person name="Mah S.A."/>
            <person name="Swanson W.J."/>
            <person name="Moy G.W."/>
            <person name="Vacquier V.D."/>
        </authorList>
    </citation>
    <scope>NUCLEOTIDE SEQUENCE [LARGE SCALE GENOMIC DNA]</scope>
    <source>
        <strain evidence="13 14">GSMNP</strain>
    </source>
</reference>
<dbReference type="GO" id="GO:0006508">
    <property type="term" value="P:proteolysis"/>
    <property type="evidence" value="ECO:0007669"/>
    <property type="project" value="UniProtKB-KW"/>
</dbReference>
<dbReference type="CDD" id="cd02659">
    <property type="entry name" value="peptidase_C19C"/>
    <property type="match status" value="1"/>
</dbReference>
<dbReference type="GO" id="GO:0140492">
    <property type="term" value="F:metal-dependent deubiquitinase activity"/>
    <property type="evidence" value="ECO:0007669"/>
    <property type="project" value="UniProtKB-ARBA"/>
</dbReference>
<dbReference type="PANTHER" id="PTHR24006:SF644">
    <property type="entry name" value="UBIQUITIN CARBOXYL-TERMINAL HYDROLASE 7"/>
    <property type="match status" value="1"/>
</dbReference>
<comment type="catalytic activity">
    <reaction evidence="1">
        <text>Thiol-dependent hydrolysis of ester, thioester, amide, peptide and isopeptide bonds formed by the C-terminal Gly of ubiquitin (a 76-residue protein attached to proteins as an intracellular targeting signal).</text>
        <dbReference type="EC" id="3.4.19.12"/>
    </reaction>
</comment>
<keyword evidence="6" id="KW-0833">Ubl conjugation pathway</keyword>
<dbReference type="InterPro" id="IPR028889">
    <property type="entry name" value="USP"/>
</dbReference>
<dbReference type="Pfam" id="PF12436">
    <property type="entry name" value="USP7_ICP0_bdg"/>
    <property type="match status" value="1"/>
</dbReference>
<dbReference type="STRING" id="133412.A0A1R1Y774"/>
<evidence type="ECO:0000313" key="13">
    <source>
        <dbReference type="EMBL" id="OMJ22713.1"/>
    </source>
</evidence>
<feature type="region of interest" description="Disordered" evidence="10">
    <location>
        <begin position="471"/>
        <end position="503"/>
    </location>
</feature>
<comment type="caution">
    <text evidence="13">The sequence shown here is derived from an EMBL/GenBank/DDBJ whole genome shotgun (WGS) entry which is preliminary data.</text>
</comment>
<dbReference type="EMBL" id="LSSN01000701">
    <property type="protein sequence ID" value="OMJ22713.1"/>
    <property type="molecule type" value="Genomic_DNA"/>
</dbReference>
<comment type="similarity">
    <text evidence="3">Belongs to the peptidase C19 family.</text>
</comment>
<dbReference type="SUPFAM" id="SSF54001">
    <property type="entry name" value="Cysteine proteinases"/>
    <property type="match status" value="1"/>
</dbReference>